<proteinExistence type="predicted"/>
<evidence type="ECO:0000313" key="1">
    <source>
        <dbReference type="EMBL" id="QIB34365.1"/>
    </source>
</evidence>
<name>A0A6P1YMK2_9HYPH</name>
<dbReference type="RefSeq" id="WP_163075509.1">
    <property type="nucleotide sequence ID" value="NZ_CP048630.1"/>
</dbReference>
<keyword evidence="2" id="KW-1185">Reference proteome</keyword>
<reference evidence="1 2" key="1">
    <citation type="submission" date="2020-02" db="EMBL/GenBank/DDBJ databases">
        <authorList>
            <person name="Li G."/>
        </authorList>
    </citation>
    <scope>NUCLEOTIDE SEQUENCE [LARGE SCALE GENOMIC DNA]</scope>
    <source>
        <strain evidence="1 2">DSM 102029</strain>
    </source>
</reference>
<accession>A0A6P1YMK2</accession>
<protein>
    <submittedName>
        <fullName evidence="1">Uncharacterized protein</fullName>
    </submittedName>
</protein>
<dbReference type="EMBL" id="CP048630">
    <property type="protein sequence ID" value="QIB34365.1"/>
    <property type="molecule type" value="Genomic_DNA"/>
</dbReference>
<sequence>MAGRFDDWDKDDKGHLKVWPMLAFTTALFGTEKVGLRVEIGTEQPKPGEPVPALQLVLDPAQVRQLADALAEAEARLVDARFTERAGGAKPGNA</sequence>
<dbReference type="AlphaFoldDB" id="A0A6P1YMK2"/>
<gene>
    <name evidence="1" type="ORF">G3A50_12080</name>
</gene>
<organism evidence="1 2">
    <name type="scientific">Ancylobacter pratisalsi</name>
    <dbReference type="NCBI Taxonomy" id="1745854"/>
    <lineage>
        <taxon>Bacteria</taxon>
        <taxon>Pseudomonadati</taxon>
        <taxon>Pseudomonadota</taxon>
        <taxon>Alphaproteobacteria</taxon>
        <taxon>Hyphomicrobiales</taxon>
        <taxon>Xanthobacteraceae</taxon>
        <taxon>Ancylobacter</taxon>
    </lineage>
</organism>
<dbReference type="KEGG" id="apra:G3A50_12080"/>
<evidence type="ECO:0000313" key="2">
    <source>
        <dbReference type="Proteomes" id="UP000464751"/>
    </source>
</evidence>
<dbReference type="Proteomes" id="UP000464751">
    <property type="component" value="Chromosome"/>
</dbReference>